<evidence type="ECO:0000313" key="6">
    <source>
        <dbReference type="Proteomes" id="UP000318521"/>
    </source>
</evidence>
<dbReference type="NCBIfam" id="NF000168">
    <property type="entry name" value="ABCF_Msr_all"/>
    <property type="match status" value="1"/>
</dbReference>
<dbReference type="CDD" id="cd03221">
    <property type="entry name" value="ABCF_EF-3"/>
    <property type="match status" value="2"/>
</dbReference>
<dbReference type="Pfam" id="PF00005">
    <property type="entry name" value="ABC_tran"/>
    <property type="match status" value="3"/>
</dbReference>
<gene>
    <name evidence="5" type="primary">abc-f</name>
    <name evidence="5" type="ORF">FN960_15375</name>
</gene>
<dbReference type="NCBIfam" id="NF000355">
    <property type="entry name" value="ribo_prot_ABC_F"/>
    <property type="match status" value="1"/>
</dbReference>
<evidence type="ECO:0000259" key="4">
    <source>
        <dbReference type="PROSITE" id="PS50893"/>
    </source>
</evidence>
<keyword evidence="2" id="KW-0067">ATP-binding</keyword>
<dbReference type="InterPro" id="IPR003593">
    <property type="entry name" value="AAA+_ATPase"/>
</dbReference>
<organism evidence="5 6">
    <name type="scientific">Alkalicoccobacillus porphyridii</name>
    <dbReference type="NCBI Taxonomy" id="2597270"/>
    <lineage>
        <taxon>Bacteria</taxon>
        <taxon>Bacillati</taxon>
        <taxon>Bacillota</taxon>
        <taxon>Bacilli</taxon>
        <taxon>Bacillales</taxon>
        <taxon>Bacillaceae</taxon>
        <taxon>Alkalicoccobacillus</taxon>
    </lineage>
</organism>
<dbReference type="Gene3D" id="3.40.50.300">
    <property type="entry name" value="P-loop containing nucleotide triphosphate hydrolases"/>
    <property type="match status" value="3"/>
</dbReference>
<evidence type="ECO:0000256" key="3">
    <source>
        <dbReference type="SAM" id="MobiDB-lite"/>
    </source>
</evidence>
<dbReference type="PROSITE" id="PS50893">
    <property type="entry name" value="ABC_TRANSPORTER_2"/>
    <property type="match status" value="2"/>
</dbReference>
<dbReference type="PANTHER" id="PTHR42855:SF2">
    <property type="entry name" value="DRUG RESISTANCE ABC TRANSPORTER,ATP-BINDING PROTEIN"/>
    <property type="match status" value="1"/>
</dbReference>
<evidence type="ECO:0000313" key="5">
    <source>
        <dbReference type="EMBL" id="TSB45549.1"/>
    </source>
</evidence>
<dbReference type="InterPro" id="IPR032781">
    <property type="entry name" value="ABC_tran_Xtn"/>
</dbReference>
<feature type="region of interest" description="Disordered" evidence="3">
    <location>
        <begin position="221"/>
        <end position="252"/>
    </location>
</feature>
<reference evidence="5 6" key="1">
    <citation type="submission" date="2019-07" db="EMBL/GenBank/DDBJ databases">
        <authorList>
            <person name="Park Y.J."/>
            <person name="Jeong S.E."/>
            <person name="Jung H.S."/>
        </authorList>
    </citation>
    <scope>NUCLEOTIDE SEQUENCE [LARGE SCALE GENOMIC DNA]</scope>
    <source>
        <strain evidence="6">P16(2019)</strain>
    </source>
</reference>
<dbReference type="Pfam" id="PF12848">
    <property type="entry name" value="ABC_tran_Xtn"/>
    <property type="match status" value="1"/>
</dbReference>
<evidence type="ECO:0000256" key="2">
    <source>
        <dbReference type="ARBA" id="ARBA00022840"/>
    </source>
</evidence>
<dbReference type="RefSeq" id="WP_143849738.1">
    <property type="nucleotide sequence ID" value="NZ_VLXZ01000010.1"/>
</dbReference>
<dbReference type="SMART" id="SM00382">
    <property type="entry name" value="AAA"/>
    <property type="match status" value="2"/>
</dbReference>
<dbReference type="SUPFAM" id="SSF52540">
    <property type="entry name" value="P-loop containing nucleoside triphosphate hydrolases"/>
    <property type="match status" value="2"/>
</dbReference>
<dbReference type="EMBL" id="VLXZ01000010">
    <property type="protein sequence ID" value="TSB45549.1"/>
    <property type="molecule type" value="Genomic_DNA"/>
</dbReference>
<dbReference type="OrthoDB" id="9760950at2"/>
<dbReference type="InterPro" id="IPR027417">
    <property type="entry name" value="P-loop_NTPase"/>
</dbReference>
<dbReference type="PROSITE" id="PS00211">
    <property type="entry name" value="ABC_TRANSPORTER_1"/>
    <property type="match status" value="1"/>
</dbReference>
<comment type="caution">
    <text evidence="5">The sequence shown here is derived from an EMBL/GenBank/DDBJ whole genome shotgun (WGS) entry which is preliminary data.</text>
</comment>
<dbReference type="Proteomes" id="UP000318521">
    <property type="component" value="Unassembled WGS sequence"/>
</dbReference>
<dbReference type="GO" id="GO:0005524">
    <property type="term" value="F:ATP binding"/>
    <property type="evidence" value="ECO:0007669"/>
    <property type="project" value="UniProtKB-KW"/>
</dbReference>
<dbReference type="InterPro" id="IPR017871">
    <property type="entry name" value="ABC_transporter-like_CS"/>
</dbReference>
<dbReference type="PANTHER" id="PTHR42855">
    <property type="entry name" value="ABC TRANSPORTER ATP-BINDING SUBUNIT"/>
    <property type="match status" value="1"/>
</dbReference>
<evidence type="ECO:0000256" key="1">
    <source>
        <dbReference type="ARBA" id="ARBA00022741"/>
    </source>
</evidence>
<dbReference type="InterPro" id="IPR003439">
    <property type="entry name" value="ABC_transporter-like_ATP-bd"/>
</dbReference>
<sequence>METLTIELTDIEVSFLDRTILKIPTLSVYQFDRIGIVGKNGQGKSTLLKVINGDIQPSKGQVKRFSEMGYFKQTTSPKPQSVDPTLLSKLHVSDNLERLSGGEQTRLKLAQLFSTYYEALLIDEPTSHLDTRGIDFLIEELRYYYGSLLLVSHDRYLLDQLVTKIWEISDGKITEYVGNYSDYDAQKKLEAKQHQEQYESYQNNKSRLQRAAEEKMKKAEKITQANQSMSKKEMNTPGNRMFMTKSKGTTQKSMQRAAKAIEKRVDQLEEVEAPEEKKVLRFHQSKALQMHNKFPIMANQLTLSIGDQLLLDRVSFQFPLGKTIAITGANGSGKSTLLRHIHEDREGITLSPKIAFGQYQQMAYQFVKAESVFNYVQSRTEENEGKIRAVLHAMNFEGNDLKKNIQDLSGGEAIRLTLCELFLGNYNVLILDEPTNFLDVDTMKALAIFIHAYQGTIILVSHDKRFVEEVADTVYEIKDLKLLQV</sequence>
<name>A0A553ZVQ1_9BACI</name>
<proteinExistence type="predicted"/>
<feature type="domain" description="ABC transporter" evidence="4">
    <location>
        <begin position="6"/>
        <end position="195"/>
    </location>
</feature>
<accession>A0A553ZVQ1</accession>
<keyword evidence="1" id="KW-0547">Nucleotide-binding</keyword>
<dbReference type="InterPro" id="IPR051309">
    <property type="entry name" value="ABCF_ATPase"/>
</dbReference>
<feature type="domain" description="ABC transporter" evidence="4">
    <location>
        <begin position="296"/>
        <end position="485"/>
    </location>
</feature>
<dbReference type="AlphaFoldDB" id="A0A553ZVQ1"/>
<keyword evidence="6" id="KW-1185">Reference proteome</keyword>
<dbReference type="GO" id="GO:0016887">
    <property type="term" value="F:ATP hydrolysis activity"/>
    <property type="evidence" value="ECO:0007669"/>
    <property type="project" value="InterPro"/>
</dbReference>
<protein>
    <submittedName>
        <fullName evidence="5">ABC-F type ribosomal protection protein</fullName>
    </submittedName>
</protein>